<dbReference type="Gene3D" id="3.30.830.10">
    <property type="entry name" value="Metalloenzyme, LuxS/M16 peptidase-like"/>
    <property type="match status" value="2"/>
</dbReference>
<comment type="similarity">
    <text evidence="1 2">Belongs to the peptidase M16 family.</text>
</comment>
<dbReference type="KEGG" id="cia:BEN51_05330"/>
<dbReference type="EMBL" id="CP016786">
    <property type="protein sequence ID" value="ASW42909.1"/>
    <property type="molecule type" value="Genomic_DNA"/>
</dbReference>
<dbReference type="Proteomes" id="UP000264883">
    <property type="component" value="Chromosome"/>
</dbReference>
<keyword evidence="5" id="KW-0645">Protease</keyword>
<protein>
    <submittedName>
        <fullName evidence="5">Zinc protease</fullName>
    </submittedName>
</protein>
<gene>
    <name evidence="5" type="ORF">BEN51_05330</name>
</gene>
<evidence type="ECO:0000256" key="1">
    <source>
        <dbReference type="ARBA" id="ARBA00007261"/>
    </source>
</evidence>
<feature type="domain" description="Peptidase M16 N-terminal" evidence="3">
    <location>
        <begin position="12"/>
        <end position="159"/>
    </location>
</feature>
<dbReference type="SUPFAM" id="SSF63411">
    <property type="entry name" value="LuxS/MPP-like metallohydrolase"/>
    <property type="match status" value="2"/>
</dbReference>
<dbReference type="RefSeq" id="WP_119865049.1">
    <property type="nucleotide sequence ID" value="NZ_CP016786.1"/>
</dbReference>
<dbReference type="OrthoDB" id="9811314at2"/>
<dbReference type="InterPro" id="IPR050361">
    <property type="entry name" value="MPP/UQCRC_Complex"/>
</dbReference>
<reference evidence="5 6" key="1">
    <citation type="submission" date="2016-08" db="EMBL/GenBank/DDBJ databases">
        <title>Complete Genome Sequence Of The Indigo Reducing Clostridium isatidis DSM15098.</title>
        <authorList>
            <person name="Little G.T."/>
            <person name="Minton N.P."/>
        </authorList>
    </citation>
    <scope>NUCLEOTIDE SEQUENCE [LARGE SCALE GENOMIC DNA]</scope>
    <source>
        <strain evidence="5 6">DSM 15098</strain>
    </source>
</reference>
<dbReference type="FunFam" id="3.30.830.10:FF:000008">
    <property type="entry name" value="Mitochondrial-processing peptidase subunit beta"/>
    <property type="match status" value="1"/>
</dbReference>
<keyword evidence="6" id="KW-1185">Reference proteome</keyword>
<dbReference type="PROSITE" id="PS00143">
    <property type="entry name" value="INSULINASE"/>
    <property type="match status" value="1"/>
</dbReference>
<keyword evidence="5" id="KW-0378">Hydrolase</keyword>
<organism evidence="5 6">
    <name type="scientific">Clostridium isatidis</name>
    <dbReference type="NCBI Taxonomy" id="182773"/>
    <lineage>
        <taxon>Bacteria</taxon>
        <taxon>Bacillati</taxon>
        <taxon>Bacillota</taxon>
        <taxon>Clostridia</taxon>
        <taxon>Eubacteriales</taxon>
        <taxon>Clostridiaceae</taxon>
        <taxon>Clostridium</taxon>
    </lineage>
</organism>
<dbReference type="InterPro" id="IPR011249">
    <property type="entry name" value="Metalloenz_LuxS/M16"/>
</dbReference>
<evidence type="ECO:0000259" key="3">
    <source>
        <dbReference type="Pfam" id="PF00675"/>
    </source>
</evidence>
<evidence type="ECO:0000313" key="5">
    <source>
        <dbReference type="EMBL" id="ASW42909.1"/>
    </source>
</evidence>
<dbReference type="PANTHER" id="PTHR11851:SF49">
    <property type="entry name" value="MITOCHONDRIAL-PROCESSING PEPTIDASE SUBUNIT ALPHA"/>
    <property type="match status" value="1"/>
</dbReference>
<proteinExistence type="inferred from homology"/>
<dbReference type="InterPro" id="IPR011765">
    <property type="entry name" value="Pept_M16_N"/>
</dbReference>
<evidence type="ECO:0000313" key="6">
    <source>
        <dbReference type="Proteomes" id="UP000264883"/>
    </source>
</evidence>
<dbReference type="PANTHER" id="PTHR11851">
    <property type="entry name" value="METALLOPROTEASE"/>
    <property type="match status" value="1"/>
</dbReference>
<dbReference type="AlphaFoldDB" id="A0A343JBK1"/>
<dbReference type="GO" id="GO:0004222">
    <property type="term" value="F:metalloendopeptidase activity"/>
    <property type="evidence" value="ECO:0007669"/>
    <property type="project" value="InterPro"/>
</dbReference>
<sequence length="432" mass="48899">MYNIFKLNNGLRIVTEYIEHVNSISVGVMVQNGSRNEDLEVNGISHFIEHMFFKGTEKRNSKEIVEEIENVGGQINAYTSKEVTCYYIKALNTHVDLAIDILADMLINSKFDEEEIKKEQGVVIEEINMSEDSPEDVLSDIQARALFGDNPLSYPILGTSKNIRSFNHSKLKKFVKSHYAPNNSVVSICGKFDEKELRKILEGKFGGWKAEDEYKPFYEEPKIINGTMYTNKPIEQLHINLALKGLPYAHDKSYALLLLNNIFGGGASSRLFQKVREELGLCYTIYSYAQPYLGVGVNNIYTGVSKQYADKALDAIYKELKELVEKGITKEQLEINKEKIKAGYILGLESTSSRMFANAKSLLLQNKIKTQEEVIEKINTINNDDINYVLDTCFKPGIISTAYVGPDIEVNKLNNIIEPSIKAFNILNLQKI</sequence>
<dbReference type="GO" id="GO:0006508">
    <property type="term" value="P:proteolysis"/>
    <property type="evidence" value="ECO:0007669"/>
    <property type="project" value="UniProtKB-KW"/>
</dbReference>
<dbReference type="Pfam" id="PF00675">
    <property type="entry name" value="Peptidase_M16"/>
    <property type="match status" value="1"/>
</dbReference>
<evidence type="ECO:0000256" key="2">
    <source>
        <dbReference type="RuleBase" id="RU004447"/>
    </source>
</evidence>
<name>A0A343JBK1_9CLOT</name>
<evidence type="ECO:0000259" key="4">
    <source>
        <dbReference type="Pfam" id="PF05193"/>
    </source>
</evidence>
<dbReference type="InterPro" id="IPR001431">
    <property type="entry name" value="Pept_M16_Zn_BS"/>
</dbReference>
<feature type="domain" description="Peptidase M16 C-terminal" evidence="4">
    <location>
        <begin position="166"/>
        <end position="338"/>
    </location>
</feature>
<dbReference type="GO" id="GO:0046872">
    <property type="term" value="F:metal ion binding"/>
    <property type="evidence" value="ECO:0007669"/>
    <property type="project" value="InterPro"/>
</dbReference>
<dbReference type="InterPro" id="IPR007863">
    <property type="entry name" value="Peptidase_M16_C"/>
</dbReference>
<dbReference type="Pfam" id="PF05193">
    <property type="entry name" value="Peptidase_M16_C"/>
    <property type="match status" value="1"/>
</dbReference>
<accession>A0A343JBK1</accession>